<dbReference type="AlphaFoldDB" id="A0A444XC15"/>
<feature type="domain" description="Aminotransferase-like plant mobile" evidence="1">
    <location>
        <begin position="8"/>
        <end position="173"/>
    </location>
</feature>
<gene>
    <name evidence="2" type="ORF">Ahy_B09g094733</name>
</gene>
<dbReference type="EMBL" id="SDMP01000019">
    <property type="protein sequence ID" value="RYQ87254.1"/>
    <property type="molecule type" value="Genomic_DNA"/>
</dbReference>
<dbReference type="InterPro" id="IPR019557">
    <property type="entry name" value="AminoTfrase-like_pln_mobile"/>
</dbReference>
<accession>A0A444XC15</accession>
<dbReference type="STRING" id="3818.A0A444XC15"/>
<dbReference type="GO" id="GO:0010073">
    <property type="term" value="P:meristem maintenance"/>
    <property type="evidence" value="ECO:0007669"/>
    <property type="project" value="InterPro"/>
</dbReference>
<dbReference type="Proteomes" id="UP000289738">
    <property type="component" value="Chromosome B09"/>
</dbReference>
<dbReference type="InterPro" id="IPR044824">
    <property type="entry name" value="MAIN-like"/>
</dbReference>
<protein>
    <recommendedName>
        <fullName evidence="1">Aminotransferase-like plant mobile domain-containing protein</fullName>
    </recommendedName>
</protein>
<name>A0A444XC15_ARAHY</name>
<proteinExistence type="predicted"/>
<keyword evidence="3" id="KW-1185">Reference proteome</keyword>
<dbReference type="PANTHER" id="PTHR46033:SF8">
    <property type="entry name" value="PROTEIN MAINTENANCE OF MERISTEMS-LIKE"/>
    <property type="match status" value="1"/>
</dbReference>
<organism evidence="2 3">
    <name type="scientific">Arachis hypogaea</name>
    <name type="common">Peanut</name>
    <dbReference type="NCBI Taxonomy" id="3818"/>
    <lineage>
        <taxon>Eukaryota</taxon>
        <taxon>Viridiplantae</taxon>
        <taxon>Streptophyta</taxon>
        <taxon>Embryophyta</taxon>
        <taxon>Tracheophyta</taxon>
        <taxon>Spermatophyta</taxon>
        <taxon>Magnoliopsida</taxon>
        <taxon>eudicotyledons</taxon>
        <taxon>Gunneridae</taxon>
        <taxon>Pentapetalae</taxon>
        <taxon>rosids</taxon>
        <taxon>fabids</taxon>
        <taxon>Fabales</taxon>
        <taxon>Fabaceae</taxon>
        <taxon>Papilionoideae</taxon>
        <taxon>50 kb inversion clade</taxon>
        <taxon>dalbergioids sensu lato</taxon>
        <taxon>Dalbergieae</taxon>
        <taxon>Pterocarpus clade</taxon>
        <taxon>Arachis</taxon>
    </lineage>
</organism>
<evidence type="ECO:0000313" key="2">
    <source>
        <dbReference type="EMBL" id="RYQ87254.1"/>
    </source>
</evidence>
<comment type="caution">
    <text evidence="2">The sequence shown here is derived from an EMBL/GenBank/DDBJ whole genome shotgun (WGS) entry which is preliminary data.</text>
</comment>
<evidence type="ECO:0000313" key="3">
    <source>
        <dbReference type="Proteomes" id="UP000289738"/>
    </source>
</evidence>
<dbReference type="Pfam" id="PF10536">
    <property type="entry name" value="PMD"/>
    <property type="match status" value="1"/>
</dbReference>
<evidence type="ECO:0000259" key="1">
    <source>
        <dbReference type="Pfam" id="PF10536"/>
    </source>
</evidence>
<dbReference type="PANTHER" id="PTHR46033">
    <property type="entry name" value="PROTEIN MAIN-LIKE 2"/>
    <property type="match status" value="1"/>
</dbReference>
<sequence length="289" mass="32560">MNHRILPATLMERWQPETHTFVMLVGEVTVTLEDMLHLFGLPINGESVTGWTDSNHDFLVTQSLVILDTESQVSSSSKSYINLSWVRHIRDTQSLDTWESIIHYIKCHIFCLLGTTLFVDKSTAYAHAKYLPLLQNFDQIGNYSWGSACLAHLYRSLCRASRYDCKEMDGPLSCLLGRGPYVGIITPAELHGHLDVYDTVGPLVLFESNGFLRTEWFASTDMHSPPSGNISHTSSHHRHLGNTISSIDSLTVVVLFLMMLTSQPSHHSSPHNPTGHWVLKVPHRVVWDA</sequence>
<reference evidence="2 3" key="1">
    <citation type="submission" date="2019-01" db="EMBL/GenBank/DDBJ databases">
        <title>Sequencing of cultivated peanut Arachis hypogaea provides insights into genome evolution and oil improvement.</title>
        <authorList>
            <person name="Chen X."/>
        </authorList>
    </citation>
    <scope>NUCLEOTIDE SEQUENCE [LARGE SCALE GENOMIC DNA]</scope>
    <source>
        <strain evidence="3">cv. Fuhuasheng</strain>
        <tissue evidence="2">Leaves</tissue>
    </source>
</reference>